<sequence>MMLLVTAATFVVLSVVSTAANGWSSEVTTANEKIAGDFADNDLLQRTSAVAATAEAYPIAAIRYELALPAGTSVPPGITWEILGQTSSTVTVGVVYRESQVPSVLLPNPTPWGTACREFTVSPGSTVEFVHVACPPGFGEPLTDG</sequence>
<proteinExistence type="predicted"/>
<dbReference type="EMBL" id="VYRZ01000003">
    <property type="protein sequence ID" value="KAA9085410.1"/>
    <property type="molecule type" value="Genomic_DNA"/>
</dbReference>
<reference evidence="3" key="1">
    <citation type="submission" date="2019-09" db="EMBL/GenBank/DDBJ databases">
        <title>Mumia zhuanghuii sp. nov. isolated from the intestinal contents of plateau pika (Ochotona curzoniae) in the Qinghai-Tibet plateau of China.</title>
        <authorList>
            <person name="Tian Z."/>
        </authorList>
    </citation>
    <scope>NUCLEOTIDE SEQUENCE [LARGE SCALE GENOMIC DNA]</scope>
    <source>
        <strain evidence="3">DSM 25564</strain>
    </source>
</reference>
<keyword evidence="3" id="KW-1185">Reference proteome</keyword>
<dbReference type="Proteomes" id="UP000327039">
    <property type="component" value="Unassembled WGS sequence"/>
</dbReference>
<name>A0A5J5IRX4_9MICO</name>
<evidence type="ECO:0000313" key="3">
    <source>
        <dbReference type="Proteomes" id="UP000327039"/>
    </source>
</evidence>
<feature type="signal peptide" evidence="1">
    <location>
        <begin position="1"/>
        <end position="19"/>
    </location>
</feature>
<protein>
    <recommendedName>
        <fullName evidence="4">Type II secretion system protein</fullName>
    </recommendedName>
</protein>
<evidence type="ECO:0000313" key="2">
    <source>
        <dbReference type="EMBL" id="KAA9085410.1"/>
    </source>
</evidence>
<keyword evidence="1" id="KW-0732">Signal</keyword>
<dbReference type="AlphaFoldDB" id="A0A5J5IRX4"/>
<evidence type="ECO:0008006" key="4">
    <source>
        <dbReference type="Google" id="ProtNLM"/>
    </source>
</evidence>
<gene>
    <name evidence="2" type="ORF">F6B42_13165</name>
</gene>
<organism evidence="2 3">
    <name type="scientific">Microbacterium radiodurans</name>
    <dbReference type="NCBI Taxonomy" id="661398"/>
    <lineage>
        <taxon>Bacteria</taxon>
        <taxon>Bacillati</taxon>
        <taxon>Actinomycetota</taxon>
        <taxon>Actinomycetes</taxon>
        <taxon>Micrococcales</taxon>
        <taxon>Microbacteriaceae</taxon>
        <taxon>Microbacterium</taxon>
    </lineage>
</organism>
<comment type="caution">
    <text evidence="2">The sequence shown here is derived from an EMBL/GenBank/DDBJ whole genome shotgun (WGS) entry which is preliminary data.</text>
</comment>
<evidence type="ECO:0000256" key="1">
    <source>
        <dbReference type="SAM" id="SignalP"/>
    </source>
</evidence>
<accession>A0A5J5IRX4</accession>
<feature type="chain" id="PRO_5039246404" description="Type II secretion system protein" evidence="1">
    <location>
        <begin position="20"/>
        <end position="145"/>
    </location>
</feature>